<keyword evidence="6 7" id="KW-0472">Membrane</keyword>
<comment type="subcellular location">
    <subcellularLocation>
        <location evidence="1 7">Cell membrane</location>
        <topology evidence="1 7">Multi-pass membrane protein</topology>
    </subcellularLocation>
</comment>
<feature type="transmembrane region" description="Helical" evidence="7">
    <location>
        <begin position="184"/>
        <end position="203"/>
    </location>
</feature>
<reference evidence="9 10" key="1">
    <citation type="submission" date="2016-10" db="EMBL/GenBank/DDBJ databases">
        <authorList>
            <person name="de Groot N.N."/>
        </authorList>
    </citation>
    <scope>NUCLEOTIDE SEQUENCE [LARGE SCALE GENOMIC DNA]</scope>
    <source>
        <strain evidence="9 10">OK461</strain>
    </source>
</reference>
<dbReference type="InterPro" id="IPR035906">
    <property type="entry name" value="MetI-like_sf"/>
</dbReference>
<feature type="transmembrane region" description="Helical" evidence="7">
    <location>
        <begin position="101"/>
        <end position="121"/>
    </location>
</feature>
<evidence type="ECO:0000313" key="10">
    <source>
        <dbReference type="Proteomes" id="UP000181942"/>
    </source>
</evidence>
<keyword evidence="5 7" id="KW-1133">Transmembrane helix</keyword>
<dbReference type="CDD" id="cd06261">
    <property type="entry name" value="TM_PBP2"/>
    <property type="match status" value="1"/>
</dbReference>
<dbReference type="EMBL" id="FONR01000009">
    <property type="protein sequence ID" value="SFF59255.1"/>
    <property type="molecule type" value="Genomic_DNA"/>
</dbReference>
<sequence>MDTLLYLTRRVLQSLAVILIVTVVVFCLLHALPGGPARGILGPQATAQQITQFDHEQGLDRSLPVQYLYYLRTLLHGDLGTSYTLNEAVSRLIEQRLPKTLVLTMLSALAGLALAIPLGMWQAVRRNKPVDYVITTLSFVAYSTPVYFLGLVLVLVFTQLLPWFPSQAPQGDTLGQVLSQPNALVLPVVAGAASMVAVFSRYMRAATLENLSEDYVRTARAGGSRPRAILWRHVFRNSLTPVVAMLGYYVPVLFGGALVVEQLFNYPGMGLLFWSAAQSSDYPVLLGCVLVISVATVVGTLLADIVQRIVDPRVKAGRS</sequence>
<evidence type="ECO:0000256" key="4">
    <source>
        <dbReference type="ARBA" id="ARBA00022692"/>
    </source>
</evidence>
<dbReference type="Gene3D" id="1.10.3720.10">
    <property type="entry name" value="MetI-like"/>
    <property type="match status" value="1"/>
</dbReference>
<dbReference type="OrthoDB" id="3543764at2"/>
<evidence type="ECO:0000313" key="9">
    <source>
        <dbReference type="EMBL" id="SFF59255.1"/>
    </source>
</evidence>
<dbReference type="SUPFAM" id="SSF161098">
    <property type="entry name" value="MetI-like"/>
    <property type="match status" value="1"/>
</dbReference>
<name>A0A1I2JWN2_9ACTN</name>
<proteinExistence type="inferred from homology"/>
<evidence type="ECO:0000256" key="7">
    <source>
        <dbReference type="RuleBase" id="RU363032"/>
    </source>
</evidence>
<comment type="similarity">
    <text evidence="7">Belongs to the binding-protein-dependent transport system permease family.</text>
</comment>
<dbReference type="InterPro" id="IPR000515">
    <property type="entry name" value="MetI-like"/>
</dbReference>
<keyword evidence="4 7" id="KW-0812">Transmembrane</keyword>
<dbReference type="AlphaFoldDB" id="A0A1I2JWN2"/>
<dbReference type="InterPro" id="IPR045621">
    <property type="entry name" value="BPD_transp_1_N"/>
</dbReference>
<dbReference type="Pfam" id="PF19300">
    <property type="entry name" value="BPD_transp_1_N"/>
    <property type="match status" value="1"/>
</dbReference>
<dbReference type="GO" id="GO:0005886">
    <property type="term" value="C:plasma membrane"/>
    <property type="evidence" value="ECO:0007669"/>
    <property type="project" value="UniProtKB-SubCell"/>
</dbReference>
<protein>
    <submittedName>
        <fullName evidence="9">Peptide/nickel transport system permease protein</fullName>
    </submittedName>
</protein>
<evidence type="ECO:0000256" key="2">
    <source>
        <dbReference type="ARBA" id="ARBA00022448"/>
    </source>
</evidence>
<feature type="transmembrane region" description="Helical" evidence="7">
    <location>
        <begin position="284"/>
        <end position="306"/>
    </location>
</feature>
<dbReference type="Pfam" id="PF00528">
    <property type="entry name" value="BPD_transp_1"/>
    <property type="match status" value="1"/>
</dbReference>
<dbReference type="PANTHER" id="PTHR43163:SF6">
    <property type="entry name" value="DIPEPTIDE TRANSPORT SYSTEM PERMEASE PROTEIN DPPB-RELATED"/>
    <property type="match status" value="1"/>
</dbReference>
<dbReference type="RefSeq" id="WP_075029387.1">
    <property type="nucleotide sequence ID" value="NZ_FONR01000009.1"/>
</dbReference>
<evidence type="ECO:0000256" key="6">
    <source>
        <dbReference type="ARBA" id="ARBA00023136"/>
    </source>
</evidence>
<keyword evidence="3" id="KW-1003">Cell membrane</keyword>
<keyword evidence="2 7" id="KW-0813">Transport</keyword>
<accession>A0A1I2JWN2</accession>
<dbReference type="GO" id="GO:0055085">
    <property type="term" value="P:transmembrane transport"/>
    <property type="evidence" value="ECO:0007669"/>
    <property type="project" value="InterPro"/>
</dbReference>
<feature type="transmembrane region" description="Helical" evidence="7">
    <location>
        <begin position="133"/>
        <end position="164"/>
    </location>
</feature>
<gene>
    <name evidence="9" type="ORF">SAMN02787118_109105</name>
</gene>
<feature type="transmembrane region" description="Helical" evidence="7">
    <location>
        <begin position="242"/>
        <end position="264"/>
    </location>
</feature>
<evidence type="ECO:0000256" key="5">
    <source>
        <dbReference type="ARBA" id="ARBA00022989"/>
    </source>
</evidence>
<dbReference type="PROSITE" id="PS50928">
    <property type="entry name" value="ABC_TM1"/>
    <property type="match status" value="1"/>
</dbReference>
<dbReference type="Proteomes" id="UP000181942">
    <property type="component" value="Unassembled WGS sequence"/>
</dbReference>
<organism evidence="9 10">
    <name type="scientific">Streptomyces mirabilis</name>
    <dbReference type="NCBI Taxonomy" id="68239"/>
    <lineage>
        <taxon>Bacteria</taxon>
        <taxon>Bacillati</taxon>
        <taxon>Actinomycetota</taxon>
        <taxon>Actinomycetes</taxon>
        <taxon>Kitasatosporales</taxon>
        <taxon>Streptomycetaceae</taxon>
        <taxon>Streptomyces</taxon>
    </lineage>
</organism>
<evidence type="ECO:0000256" key="1">
    <source>
        <dbReference type="ARBA" id="ARBA00004651"/>
    </source>
</evidence>
<evidence type="ECO:0000259" key="8">
    <source>
        <dbReference type="PROSITE" id="PS50928"/>
    </source>
</evidence>
<dbReference type="PANTHER" id="PTHR43163">
    <property type="entry name" value="DIPEPTIDE TRANSPORT SYSTEM PERMEASE PROTEIN DPPB-RELATED"/>
    <property type="match status" value="1"/>
</dbReference>
<feature type="transmembrane region" description="Helical" evidence="7">
    <location>
        <begin position="12"/>
        <end position="32"/>
    </location>
</feature>
<feature type="domain" description="ABC transmembrane type-1" evidence="8">
    <location>
        <begin position="97"/>
        <end position="303"/>
    </location>
</feature>
<evidence type="ECO:0000256" key="3">
    <source>
        <dbReference type="ARBA" id="ARBA00022475"/>
    </source>
</evidence>